<name>A0A316U671_9BASI</name>
<dbReference type="AlphaFoldDB" id="A0A316U671"/>
<feature type="region of interest" description="Disordered" evidence="1">
    <location>
        <begin position="234"/>
        <end position="331"/>
    </location>
</feature>
<evidence type="ECO:0000259" key="2">
    <source>
        <dbReference type="Pfam" id="PF24016"/>
    </source>
</evidence>
<feature type="domain" description="DUF7330" evidence="2">
    <location>
        <begin position="25"/>
        <end position="202"/>
    </location>
</feature>
<evidence type="ECO:0000313" key="4">
    <source>
        <dbReference type="Proteomes" id="UP000245942"/>
    </source>
</evidence>
<feature type="region of interest" description="Disordered" evidence="1">
    <location>
        <begin position="90"/>
        <end position="128"/>
    </location>
</feature>
<dbReference type="EMBL" id="KZ819329">
    <property type="protein sequence ID" value="PWN19961.1"/>
    <property type="molecule type" value="Genomic_DNA"/>
</dbReference>
<sequence>MTDRLPEWATVALSGGVTHSRYARHIRIEQPSHSIKGRYTIGPAAQDHRPPLYDAPLEQVVGQTSSSASFETKGSAISAEVWIMGDDKLQEGGAEEGPALHRRRKSFDEQRKGGVTAGDSPSRGKNQPVSVAAKSYMGRIHLSIPQYTPSRPLHLRAKSHSGSLHICVPPTFSGLVSWKTESGVLKLSPGIKARYTGLGEAFKHRGVGIVVAHGQALPAGHVVGQAKAVVEKKGLQPRLMMRGSKSRPGSAGSVGPQFGATPATPSRGVLTSANSSASVSRETSNDGSATLVSGRSSPNHSTAPSSPTNSHSPSRSLVSVGDTPNGPELGLPAHAAATSATASGTATRGDACELITTYGNIHLYEVGEKLALGTSAADSCCVM</sequence>
<dbReference type="Proteomes" id="UP000245942">
    <property type="component" value="Unassembled WGS sequence"/>
</dbReference>
<keyword evidence="4" id="KW-1185">Reference proteome</keyword>
<gene>
    <name evidence="3" type="ORF">BCV69DRAFT_299719</name>
</gene>
<feature type="compositionally biased region" description="Low complexity" evidence="1">
    <location>
        <begin position="295"/>
        <end position="316"/>
    </location>
</feature>
<feature type="compositionally biased region" description="Polar residues" evidence="1">
    <location>
        <begin position="269"/>
        <end position="294"/>
    </location>
</feature>
<dbReference type="OrthoDB" id="5289249at2759"/>
<dbReference type="InterPro" id="IPR055754">
    <property type="entry name" value="DUF7330"/>
</dbReference>
<dbReference type="STRING" id="1684307.A0A316U671"/>
<dbReference type="Pfam" id="PF24016">
    <property type="entry name" value="DUF7330"/>
    <property type="match status" value="1"/>
</dbReference>
<reference evidence="3 4" key="1">
    <citation type="journal article" date="2018" name="Mol. Biol. Evol.">
        <title>Broad Genomic Sampling Reveals a Smut Pathogenic Ancestry of the Fungal Clade Ustilaginomycotina.</title>
        <authorList>
            <person name="Kijpornyongpan T."/>
            <person name="Mondo S.J."/>
            <person name="Barry K."/>
            <person name="Sandor L."/>
            <person name="Lee J."/>
            <person name="Lipzen A."/>
            <person name="Pangilinan J."/>
            <person name="LaButti K."/>
            <person name="Hainaut M."/>
            <person name="Henrissat B."/>
            <person name="Grigoriev I.V."/>
            <person name="Spatafora J.W."/>
            <person name="Aime M.C."/>
        </authorList>
    </citation>
    <scope>NUCLEOTIDE SEQUENCE [LARGE SCALE GENOMIC DNA]</scope>
    <source>
        <strain evidence="3 4">MCA 4718</strain>
    </source>
</reference>
<proteinExistence type="predicted"/>
<dbReference type="RefSeq" id="XP_025347121.1">
    <property type="nucleotide sequence ID" value="XM_025494361.1"/>
</dbReference>
<evidence type="ECO:0000313" key="3">
    <source>
        <dbReference type="EMBL" id="PWN19961.1"/>
    </source>
</evidence>
<dbReference type="GeneID" id="37016095"/>
<protein>
    <recommendedName>
        <fullName evidence="2">DUF7330 domain-containing protein</fullName>
    </recommendedName>
</protein>
<accession>A0A316U671</accession>
<evidence type="ECO:0000256" key="1">
    <source>
        <dbReference type="SAM" id="MobiDB-lite"/>
    </source>
</evidence>
<organism evidence="3 4">
    <name type="scientific">Pseudomicrostroma glucosiphilum</name>
    <dbReference type="NCBI Taxonomy" id="1684307"/>
    <lineage>
        <taxon>Eukaryota</taxon>
        <taxon>Fungi</taxon>
        <taxon>Dikarya</taxon>
        <taxon>Basidiomycota</taxon>
        <taxon>Ustilaginomycotina</taxon>
        <taxon>Exobasidiomycetes</taxon>
        <taxon>Microstromatales</taxon>
        <taxon>Microstromatales incertae sedis</taxon>
        <taxon>Pseudomicrostroma</taxon>
    </lineage>
</organism>